<dbReference type="PANTHER" id="PTHR12385:SF98">
    <property type="entry name" value="CHOLINE TRANSPORTER-LIKE PROTEIN"/>
    <property type="match status" value="1"/>
</dbReference>
<proteinExistence type="inferred from homology"/>
<evidence type="ECO:0000313" key="8">
    <source>
        <dbReference type="EMBL" id="KAK9829886.1"/>
    </source>
</evidence>
<sequence>MAVGEEPLIVQSGLFEYKNRPRRDTWAAIVWVLLLVGVVVGGIYSATHRNTQFSRLVQPDYLADGKHCPMRRSLLERAPLEQQEEDLADFFKHASKWLLFSALGCLVLGLVFLWLFKNHAKPMVRATIRVQVALPVVAGIVLLATGQFTPGLVALLIGALSAFCFWLWRNEIDLCARLLTVAAHGLHANPGLLVFVTGAKATLIGFIVPVFAFTYLAITNGQVAPNGARGGRQECVNSEGAQVPCCQWQPDSWVPAYATLNSIAFLWTTFLIFELRVYVIAGTICQWYFMAPSNQTSTKGFTLRSLRLGLTSSFGSLCFGSAILTAVQMARNAMENARQQRGGNILLCLVACLMECFMQVIEYITKFATMRAAFTGEAFLTAGRSVTDLLKRNFLKAYGVWWFPPLVLNLASFLLSAVWGLSVFAMSYASWHKNTNGLQESIILGVMCFVMALIVLAFFASVLLNVVDAVFLCYAMDKDTQAVTKPEVHEVFSLLPVGVIVEQPGGSGEVAYGAPVHYVPPASPMAQHAPQQAPHPPSTHYDSSAPV</sequence>
<keyword evidence="3 6" id="KW-0812">Transmembrane</keyword>
<evidence type="ECO:0000256" key="1">
    <source>
        <dbReference type="ARBA" id="ARBA00004141"/>
    </source>
</evidence>
<feature type="transmembrane region" description="Helical" evidence="6">
    <location>
        <begin position="151"/>
        <end position="168"/>
    </location>
</feature>
<comment type="function">
    <text evidence="6">Choline transporter.</text>
</comment>
<feature type="transmembrane region" description="Helical" evidence="6">
    <location>
        <begin position="97"/>
        <end position="116"/>
    </location>
</feature>
<evidence type="ECO:0000256" key="5">
    <source>
        <dbReference type="ARBA" id="ARBA00023136"/>
    </source>
</evidence>
<keyword evidence="4 6" id="KW-1133">Transmembrane helix</keyword>
<evidence type="ECO:0000256" key="3">
    <source>
        <dbReference type="ARBA" id="ARBA00022692"/>
    </source>
</evidence>
<dbReference type="EMBL" id="JALJOR010000001">
    <property type="protein sequence ID" value="KAK9829886.1"/>
    <property type="molecule type" value="Genomic_DNA"/>
</dbReference>
<dbReference type="InterPro" id="IPR007603">
    <property type="entry name" value="Choline_transptr-like"/>
</dbReference>
<feature type="transmembrane region" description="Helical" evidence="6">
    <location>
        <begin position="310"/>
        <end position="330"/>
    </location>
</feature>
<evidence type="ECO:0000313" key="9">
    <source>
        <dbReference type="Proteomes" id="UP001489004"/>
    </source>
</evidence>
<feature type="transmembrane region" description="Helical" evidence="6">
    <location>
        <begin position="442"/>
        <end position="475"/>
    </location>
</feature>
<evidence type="ECO:0000256" key="2">
    <source>
        <dbReference type="ARBA" id="ARBA00007168"/>
    </source>
</evidence>
<evidence type="ECO:0000256" key="7">
    <source>
        <dbReference type="SAM" id="MobiDB-lite"/>
    </source>
</evidence>
<protein>
    <recommendedName>
        <fullName evidence="6">Choline transporter-like protein</fullName>
    </recommendedName>
</protein>
<keyword evidence="5 6" id="KW-0472">Membrane</keyword>
<dbReference type="Pfam" id="PF04515">
    <property type="entry name" value="Choline_transpo"/>
    <property type="match status" value="1"/>
</dbReference>
<dbReference type="GO" id="GO:0005886">
    <property type="term" value="C:plasma membrane"/>
    <property type="evidence" value="ECO:0007669"/>
    <property type="project" value="UniProtKB-SubCell"/>
</dbReference>
<name>A0AAW1R8C9_9CHLO</name>
<dbReference type="GO" id="GO:0022857">
    <property type="term" value="F:transmembrane transporter activity"/>
    <property type="evidence" value="ECO:0007669"/>
    <property type="project" value="UniProtKB-UniRule"/>
</dbReference>
<comment type="caution">
    <text evidence="8">The sequence shown here is derived from an EMBL/GenBank/DDBJ whole genome shotgun (WGS) entry which is preliminary data.</text>
</comment>
<feature type="region of interest" description="Disordered" evidence="7">
    <location>
        <begin position="524"/>
        <end position="547"/>
    </location>
</feature>
<keyword evidence="9" id="KW-1185">Reference proteome</keyword>
<evidence type="ECO:0000256" key="6">
    <source>
        <dbReference type="RuleBase" id="RU368066"/>
    </source>
</evidence>
<accession>A0AAW1R8C9</accession>
<feature type="transmembrane region" description="Helical" evidence="6">
    <location>
        <begin position="192"/>
        <end position="218"/>
    </location>
</feature>
<gene>
    <name evidence="8" type="ORF">WJX72_008466</name>
</gene>
<feature type="transmembrane region" description="Helical" evidence="6">
    <location>
        <begin position="26"/>
        <end position="46"/>
    </location>
</feature>
<comment type="subcellular location">
    <subcellularLocation>
        <location evidence="6">Cell membrane</location>
        <topology evidence="6">Multi-pass membrane protein</topology>
    </subcellularLocation>
    <subcellularLocation>
        <location evidence="1">Membrane</location>
        <topology evidence="1">Multi-pass membrane protein</topology>
    </subcellularLocation>
</comment>
<comment type="similarity">
    <text evidence="2 6">Belongs to the CTL (choline transporter-like) family.</text>
</comment>
<evidence type="ECO:0000256" key="4">
    <source>
        <dbReference type="ARBA" id="ARBA00022989"/>
    </source>
</evidence>
<feature type="transmembrane region" description="Helical" evidence="6">
    <location>
        <begin position="400"/>
        <end position="422"/>
    </location>
</feature>
<dbReference type="PANTHER" id="PTHR12385">
    <property type="entry name" value="CHOLINE TRANSPORTER-LIKE (SLC FAMILY 44)"/>
    <property type="match status" value="1"/>
</dbReference>
<organism evidence="8 9">
    <name type="scientific">[Myrmecia] bisecta</name>
    <dbReference type="NCBI Taxonomy" id="41462"/>
    <lineage>
        <taxon>Eukaryota</taxon>
        <taxon>Viridiplantae</taxon>
        <taxon>Chlorophyta</taxon>
        <taxon>core chlorophytes</taxon>
        <taxon>Trebouxiophyceae</taxon>
        <taxon>Trebouxiales</taxon>
        <taxon>Trebouxiaceae</taxon>
        <taxon>Myrmecia</taxon>
    </lineage>
</organism>
<feature type="transmembrane region" description="Helical" evidence="6">
    <location>
        <begin position="342"/>
        <end position="361"/>
    </location>
</feature>
<reference evidence="8 9" key="1">
    <citation type="journal article" date="2024" name="Nat. Commun.">
        <title>Phylogenomics reveals the evolutionary origins of lichenization in chlorophyte algae.</title>
        <authorList>
            <person name="Puginier C."/>
            <person name="Libourel C."/>
            <person name="Otte J."/>
            <person name="Skaloud P."/>
            <person name="Haon M."/>
            <person name="Grisel S."/>
            <person name="Petersen M."/>
            <person name="Berrin J.G."/>
            <person name="Delaux P.M."/>
            <person name="Dal Grande F."/>
            <person name="Keller J."/>
        </authorList>
    </citation>
    <scope>NUCLEOTIDE SEQUENCE [LARGE SCALE GENOMIC DNA]</scope>
    <source>
        <strain evidence="8 9">SAG 2043</strain>
    </source>
</reference>
<dbReference type="AlphaFoldDB" id="A0AAW1R8C9"/>
<dbReference type="Proteomes" id="UP001489004">
    <property type="component" value="Unassembled WGS sequence"/>
</dbReference>
<feature type="transmembrane region" description="Helical" evidence="6">
    <location>
        <begin position="128"/>
        <end position="145"/>
    </location>
</feature>
<feature type="transmembrane region" description="Helical" evidence="6">
    <location>
        <begin position="264"/>
        <end position="289"/>
    </location>
</feature>